<dbReference type="PROSITE" id="PS50111">
    <property type="entry name" value="CHEMOTAXIS_TRANSDUC_2"/>
    <property type="match status" value="1"/>
</dbReference>
<evidence type="ECO:0000256" key="2">
    <source>
        <dbReference type="ARBA" id="ARBA00029447"/>
    </source>
</evidence>
<dbReference type="InterPro" id="IPR004090">
    <property type="entry name" value="Chemotax_Me-accpt_rcpt"/>
</dbReference>
<dbReference type="SMART" id="SM00304">
    <property type="entry name" value="HAMP"/>
    <property type="match status" value="1"/>
</dbReference>
<dbReference type="EMBL" id="JAVDXO010000013">
    <property type="protein sequence ID" value="MDR7308660.1"/>
    <property type="molecule type" value="Genomic_DNA"/>
</dbReference>
<keyword evidence="5" id="KW-0812">Transmembrane</keyword>
<dbReference type="InterPro" id="IPR051310">
    <property type="entry name" value="MCP_chemotaxis"/>
</dbReference>
<feature type="compositionally biased region" description="Low complexity" evidence="4">
    <location>
        <begin position="676"/>
        <end position="698"/>
    </location>
</feature>
<comment type="caution">
    <text evidence="8">The sequence shown here is derived from an EMBL/GenBank/DDBJ whole genome shotgun (WGS) entry which is preliminary data.</text>
</comment>
<keyword evidence="5" id="KW-0472">Membrane</keyword>
<comment type="similarity">
    <text evidence="2">Belongs to the methyl-accepting chemotaxis (MCP) protein family.</text>
</comment>
<dbReference type="InterPro" id="IPR004089">
    <property type="entry name" value="MCPsignal_dom"/>
</dbReference>
<keyword evidence="3" id="KW-0807">Transducer</keyword>
<proteinExistence type="inferred from homology"/>
<dbReference type="Gene3D" id="1.10.287.950">
    <property type="entry name" value="Methyl-accepting chemotaxis protein"/>
    <property type="match status" value="1"/>
</dbReference>
<evidence type="ECO:0000313" key="9">
    <source>
        <dbReference type="Proteomes" id="UP001268089"/>
    </source>
</evidence>
<feature type="domain" description="HAMP" evidence="7">
    <location>
        <begin position="339"/>
        <end position="391"/>
    </location>
</feature>
<name>A0ABU1ZSY0_9BURK</name>
<feature type="transmembrane region" description="Helical" evidence="5">
    <location>
        <begin position="12"/>
        <end position="32"/>
    </location>
</feature>
<feature type="region of interest" description="Disordered" evidence="4">
    <location>
        <begin position="666"/>
        <end position="706"/>
    </location>
</feature>
<evidence type="ECO:0000259" key="6">
    <source>
        <dbReference type="PROSITE" id="PS50111"/>
    </source>
</evidence>
<feature type="transmembrane region" description="Helical" evidence="5">
    <location>
        <begin position="317"/>
        <end position="338"/>
    </location>
</feature>
<dbReference type="PRINTS" id="PR00260">
    <property type="entry name" value="CHEMTRNSDUCR"/>
</dbReference>
<accession>A0ABU1ZSY0</accession>
<dbReference type="PANTHER" id="PTHR43531:SF14">
    <property type="entry name" value="METHYL-ACCEPTING CHEMOTAXIS PROTEIN I-RELATED"/>
    <property type="match status" value="1"/>
</dbReference>
<evidence type="ECO:0000256" key="5">
    <source>
        <dbReference type="SAM" id="Phobius"/>
    </source>
</evidence>
<dbReference type="PANTHER" id="PTHR43531">
    <property type="entry name" value="PROTEIN ICFG"/>
    <property type="match status" value="1"/>
</dbReference>
<dbReference type="CDD" id="cd06225">
    <property type="entry name" value="HAMP"/>
    <property type="match status" value="1"/>
</dbReference>
<evidence type="ECO:0000259" key="7">
    <source>
        <dbReference type="PROSITE" id="PS50885"/>
    </source>
</evidence>
<evidence type="ECO:0000256" key="4">
    <source>
        <dbReference type="SAM" id="MobiDB-lite"/>
    </source>
</evidence>
<dbReference type="Pfam" id="PF00015">
    <property type="entry name" value="MCPsignal"/>
    <property type="match status" value="1"/>
</dbReference>
<keyword evidence="9" id="KW-1185">Reference proteome</keyword>
<evidence type="ECO:0000256" key="3">
    <source>
        <dbReference type="PROSITE-ProRule" id="PRU00284"/>
    </source>
</evidence>
<gene>
    <name evidence="8" type="ORF">J2X15_003981</name>
</gene>
<dbReference type="SMART" id="SM00283">
    <property type="entry name" value="MA"/>
    <property type="match status" value="1"/>
</dbReference>
<dbReference type="Pfam" id="PF00672">
    <property type="entry name" value="HAMP"/>
    <property type="match status" value="1"/>
</dbReference>
<keyword evidence="5" id="KW-1133">Transmembrane helix</keyword>
<organism evidence="8 9">
    <name type="scientific">Rhodoferax saidenbachensis</name>
    <dbReference type="NCBI Taxonomy" id="1484693"/>
    <lineage>
        <taxon>Bacteria</taxon>
        <taxon>Pseudomonadati</taxon>
        <taxon>Pseudomonadota</taxon>
        <taxon>Betaproteobacteria</taxon>
        <taxon>Burkholderiales</taxon>
        <taxon>Comamonadaceae</taxon>
        <taxon>Rhodoferax</taxon>
    </lineage>
</organism>
<evidence type="ECO:0000256" key="1">
    <source>
        <dbReference type="ARBA" id="ARBA00022481"/>
    </source>
</evidence>
<dbReference type="CDD" id="cd11386">
    <property type="entry name" value="MCP_signal"/>
    <property type="match status" value="1"/>
</dbReference>
<feature type="domain" description="Methyl-accepting transducer" evidence="6">
    <location>
        <begin position="396"/>
        <end position="625"/>
    </location>
</feature>
<sequence length="706" mass="73998">MPILQRLSISQKFFVLGIMALLMMALPTGLYLKQTAAEIDAAQLEARGTAPVIALQKMIQLTQQHRGLAAGMLGGNEVLAAKRPETRDALGKAIEVVDASLKASDASQRILPQWAERKQRWMVLEQAVAGRQLKSAESSARHTQLIAELLALNLDLLDEFGLSLDPQADSYSMIMASFANAPGLAEKLGQMRARGTGFLADNAMPPEGRMALSTAQAQANEIYGEMMRNLGKATAANANLKTTLAAKADTLKEQIVKTLAMADQELINAAELKLPADAYYQEFTHTINGVYDFNAIALPTLASLLDARAHDVQQARLVVLGVLLILLIASIMLGLAFVRSITVPMQEALQLAQAVANGDLTVTAPVRNNHEIGQLTQALNGMQASLAKVVSNVRSGSESVATASAEIASGNHDLSARTESQASALEETAASMEQLSATVKQNADSAKQANQLAQSASSVAVKGGEVVAQVVGTMKDINESSRKIVDIISVIDGIAFQTNILALNAAVEAARAGEQGRGFAVVASEVRSLAGRSAEAAKEIKTLIGASVERVEQGTALVDQAGVTMTEVVRSIKRVTDLMGEISAASSEQASGVAQVGEAVTQMDQATQQNAALVEEMAAAASSLKSQAQDLVQLVAAFKLDSHDGHHRITASAAVRALKSGAAPCNGTERRVSGIPKGAAARTRGPAPAKAPARPAAGSDGDWTSF</sequence>
<dbReference type="PROSITE" id="PS50885">
    <property type="entry name" value="HAMP"/>
    <property type="match status" value="1"/>
</dbReference>
<dbReference type="SUPFAM" id="SSF58104">
    <property type="entry name" value="Methyl-accepting chemotaxis protein (MCP) signaling domain"/>
    <property type="match status" value="1"/>
</dbReference>
<protein>
    <submittedName>
        <fullName evidence="8">Methyl-accepting chemotaxis protein</fullName>
    </submittedName>
</protein>
<evidence type="ECO:0000313" key="8">
    <source>
        <dbReference type="EMBL" id="MDR7308660.1"/>
    </source>
</evidence>
<dbReference type="Proteomes" id="UP001268089">
    <property type="component" value="Unassembled WGS sequence"/>
</dbReference>
<dbReference type="InterPro" id="IPR003660">
    <property type="entry name" value="HAMP_dom"/>
</dbReference>
<keyword evidence="1" id="KW-0488">Methylation</keyword>
<reference evidence="8 9" key="1">
    <citation type="submission" date="2023-07" db="EMBL/GenBank/DDBJ databases">
        <title>Sorghum-associated microbial communities from plants grown in Nebraska, USA.</title>
        <authorList>
            <person name="Schachtman D."/>
        </authorList>
    </citation>
    <scope>NUCLEOTIDE SEQUENCE [LARGE SCALE GENOMIC DNA]</scope>
    <source>
        <strain evidence="8 9">BE308</strain>
    </source>
</reference>